<dbReference type="RefSeq" id="WP_175396392.1">
    <property type="nucleotide sequence ID" value="NZ_JABMCB010000185.1"/>
</dbReference>
<dbReference type="Proteomes" id="UP000526125">
    <property type="component" value="Unassembled WGS sequence"/>
</dbReference>
<comment type="caution">
    <text evidence="1">The sequence shown here is derived from an EMBL/GenBank/DDBJ whole genome shotgun (WGS) entry which is preliminary data.</text>
</comment>
<protein>
    <recommendedName>
        <fullName evidence="3">Serine/threonine protein kinase</fullName>
    </recommendedName>
</protein>
<evidence type="ECO:0000313" key="1">
    <source>
        <dbReference type="EMBL" id="NUU76720.1"/>
    </source>
</evidence>
<dbReference type="InterPro" id="IPR011009">
    <property type="entry name" value="Kinase-like_dom_sf"/>
</dbReference>
<name>A0A7Y6EWR4_9BACL</name>
<accession>A0A7Y6EWR4</accession>
<gene>
    <name evidence="1" type="ORF">HP552_15945</name>
</gene>
<reference evidence="1 2" key="1">
    <citation type="submission" date="2020-05" db="EMBL/GenBank/DDBJ databases">
        <title>Genome Sequencing of Type Strains.</title>
        <authorList>
            <person name="Lemaire J.F."/>
            <person name="Inderbitzin P."/>
            <person name="Gregorio O.A."/>
            <person name="Collins S.B."/>
            <person name="Wespe N."/>
            <person name="Knight-Connoni V."/>
        </authorList>
    </citation>
    <scope>NUCLEOTIDE SEQUENCE [LARGE SCALE GENOMIC DNA]</scope>
    <source>
        <strain evidence="1 2">LMG 21957</strain>
    </source>
</reference>
<proteinExistence type="predicted"/>
<organism evidence="1 2">
    <name type="scientific">Paenibacillus xylanilyticus</name>
    <dbReference type="NCBI Taxonomy" id="248903"/>
    <lineage>
        <taxon>Bacteria</taxon>
        <taxon>Bacillati</taxon>
        <taxon>Bacillota</taxon>
        <taxon>Bacilli</taxon>
        <taxon>Bacillales</taxon>
        <taxon>Paenibacillaceae</taxon>
        <taxon>Paenibacillus</taxon>
    </lineage>
</organism>
<sequence>MRIIKPLTPHIEEMLRHYEQNGHLNMQASLLGKQSAVYKVQEYCLKVYTKRGKVGGELECEAMMSLQNNRHVPELYAYSTGNFVLTEWIDGFNLRQYREIHGHIPQNLIYDMFSSELQQIQSGYRDWDVIRYENLLWTKGGEVKRTDFWLCEPAGLMQNDVQQAIIRKIDRVYSGDRSEVQKLEHYFYRHGLTFSEVKQALEHFRSQGSSLVVSQ</sequence>
<keyword evidence="2" id="KW-1185">Reference proteome</keyword>
<evidence type="ECO:0000313" key="2">
    <source>
        <dbReference type="Proteomes" id="UP000526125"/>
    </source>
</evidence>
<dbReference type="EMBL" id="JABMCB010000185">
    <property type="protein sequence ID" value="NUU76720.1"/>
    <property type="molecule type" value="Genomic_DNA"/>
</dbReference>
<evidence type="ECO:0008006" key="3">
    <source>
        <dbReference type="Google" id="ProtNLM"/>
    </source>
</evidence>
<dbReference type="AlphaFoldDB" id="A0A7Y6EWR4"/>
<dbReference type="SUPFAM" id="SSF56112">
    <property type="entry name" value="Protein kinase-like (PK-like)"/>
    <property type="match status" value="1"/>
</dbReference>